<keyword evidence="2 4" id="KW-0853">WD repeat</keyword>
<dbReference type="SUPFAM" id="SSF50978">
    <property type="entry name" value="WD40 repeat-like"/>
    <property type="match status" value="1"/>
</dbReference>
<evidence type="ECO:0000256" key="3">
    <source>
        <dbReference type="ARBA" id="ARBA00022737"/>
    </source>
</evidence>
<evidence type="ECO:0000256" key="1">
    <source>
        <dbReference type="ARBA" id="ARBA00005672"/>
    </source>
</evidence>
<comment type="similarity">
    <text evidence="1">Belongs to the WD repeat EIPR1 family.</text>
</comment>
<keyword evidence="3" id="KW-0677">Repeat</keyword>
<dbReference type="AlphaFoldDB" id="A0AAV5TU56"/>
<dbReference type="PROSITE" id="PS50294">
    <property type="entry name" value="WD_REPEATS_REGION"/>
    <property type="match status" value="1"/>
</dbReference>
<dbReference type="EMBL" id="BTSX01000004">
    <property type="protein sequence ID" value="GMS97800.1"/>
    <property type="molecule type" value="Genomic_DNA"/>
</dbReference>
<dbReference type="InterPro" id="IPR059104">
    <property type="entry name" value="Beta-prop_EIPR1-like"/>
</dbReference>
<proteinExistence type="inferred from homology"/>
<evidence type="ECO:0000259" key="5">
    <source>
        <dbReference type="Pfam" id="PF23609"/>
    </source>
</evidence>
<dbReference type="InterPro" id="IPR001680">
    <property type="entry name" value="WD40_rpt"/>
</dbReference>
<dbReference type="InterPro" id="IPR036322">
    <property type="entry name" value="WD40_repeat_dom_sf"/>
</dbReference>
<dbReference type="Pfam" id="PF23609">
    <property type="entry name" value="Beta-prop_EIPR1"/>
    <property type="match status" value="1"/>
</dbReference>
<dbReference type="PANTHER" id="PTHR14205:SF15">
    <property type="entry name" value="EARP AND GARP COMPLEX-INTERACTING PROTEIN 1"/>
    <property type="match status" value="1"/>
</dbReference>
<dbReference type="GO" id="GO:0016567">
    <property type="term" value="P:protein ubiquitination"/>
    <property type="evidence" value="ECO:0007669"/>
    <property type="project" value="TreeGrafter"/>
</dbReference>
<dbReference type="PANTHER" id="PTHR14205">
    <property type="entry name" value="WD-REPEAT PROTEIN"/>
    <property type="match status" value="1"/>
</dbReference>
<organism evidence="6 7">
    <name type="scientific">Pristionchus entomophagus</name>
    <dbReference type="NCBI Taxonomy" id="358040"/>
    <lineage>
        <taxon>Eukaryota</taxon>
        <taxon>Metazoa</taxon>
        <taxon>Ecdysozoa</taxon>
        <taxon>Nematoda</taxon>
        <taxon>Chromadorea</taxon>
        <taxon>Rhabditida</taxon>
        <taxon>Rhabditina</taxon>
        <taxon>Diplogasteromorpha</taxon>
        <taxon>Diplogasteroidea</taxon>
        <taxon>Neodiplogasteridae</taxon>
        <taxon>Pristionchus</taxon>
    </lineage>
</organism>
<dbReference type="Proteomes" id="UP001432027">
    <property type="component" value="Unassembled WGS sequence"/>
</dbReference>
<dbReference type="Pfam" id="PF00400">
    <property type="entry name" value="WD40"/>
    <property type="match status" value="1"/>
</dbReference>
<sequence length="347" mass="38815">MAEVLMYTLELESRCMANITACEETVSFLVGTQNMKAMNEICHVSLDGMRLVAKTRHHTPGEVRAIASDPRDETRFATGASDYGKMAPSHSLNLFRIENSESDKLEQIVSVKKSDEVKSLEWDSQGDNVAIIHNKNVEVCDVERQFEPIWSYTPQGPSSVAVWSPHSGGNVLGVPVGHSIMTLDLRTKGEVQRIKEAHSLRATYLDFNPNLQHSVVSCGRDGVLRIWDWRNSSSPLFSLRAHAHWATQVYFHSVHDELLLSSGTDGSLLLTSAYSVSSDSKEPRDEEGECRVTLPDGPLERIDEHEDSIYACAWSTADPWTFASLSFDGRIIISHVNREHKYALMKL</sequence>
<comment type="caution">
    <text evidence="6">The sequence shown here is derived from an EMBL/GenBank/DDBJ whole genome shotgun (WGS) entry which is preliminary data.</text>
</comment>
<reference evidence="6" key="1">
    <citation type="submission" date="2023-10" db="EMBL/GenBank/DDBJ databases">
        <title>Genome assembly of Pristionchus species.</title>
        <authorList>
            <person name="Yoshida K."/>
            <person name="Sommer R.J."/>
        </authorList>
    </citation>
    <scope>NUCLEOTIDE SEQUENCE</scope>
    <source>
        <strain evidence="6">RS0144</strain>
    </source>
</reference>
<accession>A0AAV5TU56</accession>
<evidence type="ECO:0000256" key="2">
    <source>
        <dbReference type="ARBA" id="ARBA00022574"/>
    </source>
</evidence>
<evidence type="ECO:0000313" key="7">
    <source>
        <dbReference type="Proteomes" id="UP001432027"/>
    </source>
</evidence>
<dbReference type="InterPro" id="IPR015943">
    <property type="entry name" value="WD40/YVTN_repeat-like_dom_sf"/>
</dbReference>
<name>A0AAV5TU56_9BILA</name>
<feature type="domain" description="EIPR1-like beta-propeller" evidence="5">
    <location>
        <begin position="5"/>
        <end position="269"/>
    </location>
</feature>
<dbReference type="PROSITE" id="PS50082">
    <property type="entry name" value="WD_REPEATS_2"/>
    <property type="match status" value="1"/>
</dbReference>
<evidence type="ECO:0000256" key="4">
    <source>
        <dbReference type="PROSITE-ProRule" id="PRU00221"/>
    </source>
</evidence>
<protein>
    <recommendedName>
        <fullName evidence="5">EIPR1-like beta-propeller domain-containing protein</fullName>
    </recommendedName>
</protein>
<dbReference type="InterPro" id="IPR040323">
    <property type="entry name" value="EIPR1"/>
</dbReference>
<gene>
    <name evidence="6" type="ORF">PENTCL1PPCAC_19975</name>
</gene>
<evidence type="ECO:0000313" key="6">
    <source>
        <dbReference type="EMBL" id="GMS97800.1"/>
    </source>
</evidence>
<dbReference type="Gene3D" id="2.130.10.10">
    <property type="entry name" value="YVTN repeat-like/Quinoprotein amine dehydrogenase"/>
    <property type="match status" value="1"/>
</dbReference>
<feature type="repeat" description="WD" evidence="4">
    <location>
        <begin position="195"/>
        <end position="228"/>
    </location>
</feature>
<keyword evidence="7" id="KW-1185">Reference proteome</keyword>
<dbReference type="SMART" id="SM00320">
    <property type="entry name" value="WD40"/>
    <property type="match status" value="3"/>
</dbReference>